<evidence type="ECO:0000256" key="2">
    <source>
        <dbReference type="ARBA" id="ARBA00022630"/>
    </source>
</evidence>
<dbReference type="Gene3D" id="3.40.30.120">
    <property type="match status" value="1"/>
</dbReference>
<dbReference type="Pfam" id="PF01494">
    <property type="entry name" value="FAD_binding_3"/>
    <property type="match status" value="1"/>
</dbReference>
<dbReference type="InterPro" id="IPR050641">
    <property type="entry name" value="RIFMO-like"/>
</dbReference>
<evidence type="ECO:0000256" key="1">
    <source>
        <dbReference type="ARBA" id="ARBA00001974"/>
    </source>
</evidence>
<evidence type="ECO:0000259" key="4">
    <source>
        <dbReference type="Pfam" id="PF01494"/>
    </source>
</evidence>
<evidence type="ECO:0000256" key="3">
    <source>
        <dbReference type="ARBA" id="ARBA00022827"/>
    </source>
</evidence>
<dbReference type="PRINTS" id="PR00420">
    <property type="entry name" value="RNGMNOXGNASE"/>
</dbReference>
<dbReference type="PANTHER" id="PTHR43004">
    <property type="entry name" value="TRK SYSTEM POTASSIUM UPTAKE PROTEIN"/>
    <property type="match status" value="1"/>
</dbReference>
<dbReference type="Proteomes" id="UP001218788">
    <property type="component" value="Unassembled WGS sequence"/>
</dbReference>
<accession>A0ABT5L1H4</accession>
<proteinExistence type="predicted"/>
<keyword evidence="6" id="KW-1185">Reference proteome</keyword>
<feature type="domain" description="FAD-binding" evidence="4">
    <location>
        <begin position="38"/>
        <end position="379"/>
    </location>
</feature>
<dbReference type="RefSeq" id="WP_273639017.1">
    <property type="nucleotide sequence ID" value="NZ_JAQQXP010000001.1"/>
</dbReference>
<dbReference type="InterPro" id="IPR036188">
    <property type="entry name" value="FAD/NAD-bd_sf"/>
</dbReference>
<comment type="cofactor">
    <cofactor evidence="1">
        <name>FAD</name>
        <dbReference type="ChEBI" id="CHEBI:57692"/>
    </cofactor>
</comment>
<dbReference type="NCBIfam" id="NF006002">
    <property type="entry name" value="PRK08132.1"/>
    <property type="match status" value="1"/>
</dbReference>
<comment type="caution">
    <text evidence="5">The sequence shown here is derived from an EMBL/GenBank/DDBJ whole genome shotgun (WGS) entry which is preliminary data.</text>
</comment>
<dbReference type="PANTHER" id="PTHR43004:SF19">
    <property type="entry name" value="BINDING MONOOXYGENASE, PUTATIVE (JCVI)-RELATED"/>
    <property type="match status" value="1"/>
</dbReference>
<dbReference type="EMBL" id="JAQQXP010000001">
    <property type="protein sequence ID" value="MDC8830259.1"/>
    <property type="molecule type" value="Genomic_DNA"/>
</dbReference>
<dbReference type="Gene3D" id="3.50.50.60">
    <property type="entry name" value="FAD/NAD(P)-binding domain"/>
    <property type="match status" value="1"/>
</dbReference>
<dbReference type="SUPFAM" id="SSF51905">
    <property type="entry name" value="FAD/NAD(P)-binding domain"/>
    <property type="match status" value="1"/>
</dbReference>
<evidence type="ECO:0000313" key="5">
    <source>
        <dbReference type="EMBL" id="MDC8830259.1"/>
    </source>
</evidence>
<gene>
    <name evidence="5" type="ORF">OIK42_05725</name>
</gene>
<dbReference type="Gene3D" id="3.30.70.2450">
    <property type="match status" value="1"/>
</dbReference>
<reference evidence="5 6" key="1">
    <citation type="submission" date="2022-10" db="EMBL/GenBank/DDBJ databases">
        <title>Alteromonas sp. chi3 Genome sequencing.</title>
        <authorList>
            <person name="Park S."/>
        </authorList>
    </citation>
    <scope>NUCLEOTIDE SEQUENCE [LARGE SCALE GENOMIC DNA]</scope>
    <source>
        <strain evidence="6">chi3</strain>
    </source>
</reference>
<protein>
    <submittedName>
        <fullName evidence="5">FAD-dependent oxidoreductase</fullName>
    </submittedName>
</protein>
<keyword evidence="2" id="KW-0285">Flavoprotein</keyword>
<organism evidence="5 6">
    <name type="scientific">Alteromonas gilva</name>
    <dbReference type="NCBI Taxonomy" id="2987522"/>
    <lineage>
        <taxon>Bacteria</taxon>
        <taxon>Pseudomonadati</taxon>
        <taxon>Pseudomonadota</taxon>
        <taxon>Gammaproteobacteria</taxon>
        <taxon>Alteromonadales</taxon>
        <taxon>Alteromonadaceae</taxon>
        <taxon>Alteromonas/Salinimonas group</taxon>
        <taxon>Alteromonas</taxon>
    </lineage>
</organism>
<sequence length="572" mass="63764">MSAKYPELGAATSKARLSRAEYKFVEPPELTRSSMTHVPVIIVGGGPVGLATAADLAGHGINTIILERSNTVSDGSRAICWAKRTLEILDRLNVGEKMKRKGVVWDIGKVFLGADTNPLYSFDLLADKQQKMPAFVNLQQFYPEEYLIELLEAQPKTQLRWQSEVVDVENDDDKVTVRVKTPAGEYLLSCDYLVAADGHRSAVRKILGLDFVGKVFEDNFLIADVRMDYDGPAERHFWFDPPFDGGQTALLHRQPDNIWRIDFQLGWNIDRKAELCPEKVGKKIAAFLGDDVEFEYEWVSIYTFSCLKMDKFTHNRVIFAGDAAHLVSPFGARGANGGIHDQDNLAWKLAFVLQGKAPEALLETYNEERSYGADENIRNSTRSTDFITPKTPVSRAFRDGVVELAKSIAFARAFVNSGRLSMPCTLDQSSLNTPDESPFSARQRPGSPCMDAPVTLDGQASWLLNHLGWRFIGLYYSDSNERPSFEALLATSSVPVDVLIIHQQGHRGMVDSQRLIARHYDMTPGTFYLIRPDQHIAARWREFDAGKVIAALTKATAADGLLNTTAIEVKTP</sequence>
<dbReference type="InterPro" id="IPR002938">
    <property type="entry name" value="FAD-bd"/>
</dbReference>
<evidence type="ECO:0000313" key="6">
    <source>
        <dbReference type="Proteomes" id="UP001218788"/>
    </source>
</evidence>
<keyword evidence="3" id="KW-0274">FAD</keyword>
<name>A0ABT5L1H4_9ALTE</name>